<name>A0A0N0NJN9_9EURO</name>
<dbReference type="VEuPathDB" id="FungiDB:AB675_3629"/>
<evidence type="ECO:0000313" key="2">
    <source>
        <dbReference type="EMBL" id="KPI37108.1"/>
    </source>
</evidence>
<reference evidence="2 3" key="1">
    <citation type="submission" date="2015-06" db="EMBL/GenBank/DDBJ databases">
        <title>Draft genome of the ant-associated black yeast Phialophora attae CBS 131958.</title>
        <authorList>
            <person name="Moreno L.F."/>
            <person name="Stielow B.J."/>
            <person name="de Hoog S."/>
            <person name="Vicente V.A."/>
            <person name="Weiss V.A."/>
            <person name="de Vries M."/>
            <person name="Cruz L.M."/>
            <person name="Souza E.M."/>
        </authorList>
    </citation>
    <scope>NUCLEOTIDE SEQUENCE [LARGE SCALE GENOMIC DNA]</scope>
    <source>
        <strain evidence="2 3">CBS 131958</strain>
    </source>
</reference>
<dbReference type="RefSeq" id="XP_017997071.1">
    <property type="nucleotide sequence ID" value="XM_018143697.1"/>
</dbReference>
<evidence type="ECO:0000313" key="3">
    <source>
        <dbReference type="Proteomes" id="UP000038010"/>
    </source>
</evidence>
<sequence>MSNPGSDDGRNGEDIRPSGYPEILDDLIDPILRHPDLNQPTPAFIPPLSPQEVTMGNLEGELQDQSASIGSEDTSTWQQGTLPPARPPFMAPSAPGGVLVRNNAHHQVGQGRQAIPFGDGTSSSLRPTTQTTQTEDDSRPTKKLKLDSDSQEEYRNAQSTNFHPNRSAYPPPRYLDYQPQSVFSNAYPPPPSSAHGPPQDGPGHVPNGNSNPTRRPLVDITNATADADQAASPQPIDRPGNTHTVPPTDPGNHAVRYGLHYMTTRSEMLFASAGDLQRYVQRQNELRQMLGMTSSLQSSWHQGHVVNGRLVDSNGTPVDVDDNGCTAPASNETGTKESKPVKRKRQSSTIKKETKKTKSQIKKKPNATSGPRRQSTKAKGSTGSRSQIGDFPGFLPRTATVPGDLAEDGMPRGLNLYEICQRYPNHLWYDVFDPFLQRQWSAKEIFHSMPQSVIDNVLKRREGAPSGNSPEMFLTKRRSTRYHQLQEPENHERWNKLIRPTIGDHPTFLRGDGRPDDLKRYSSATRGAN</sequence>
<dbReference type="GeneID" id="28735577"/>
<feature type="region of interest" description="Disordered" evidence="1">
    <location>
        <begin position="307"/>
        <end position="402"/>
    </location>
</feature>
<accession>A0A0N0NJN9</accession>
<comment type="caution">
    <text evidence="2">The sequence shown here is derived from an EMBL/GenBank/DDBJ whole genome shotgun (WGS) entry which is preliminary data.</text>
</comment>
<dbReference type="Proteomes" id="UP000038010">
    <property type="component" value="Unassembled WGS sequence"/>
</dbReference>
<feature type="compositionally biased region" description="Basic and acidic residues" evidence="1">
    <location>
        <begin position="7"/>
        <end position="16"/>
    </location>
</feature>
<feature type="compositionally biased region" description="Polar residues" evidence="1">
    <location>
        <begin position="63"/>
        <end position="81"/>
    </location>
</feature>
<feature type="compositionally biased region" description="Basic and acidic residues" evidence="1">
    <location>
        <begin position="136"/>
        <end position="155"/>
    </location>
</feature>
<gene>
    <name evidence="2" type="ORF">AB675_3629</name>
</gene>
<feature type="region of interest" description="Disordered" evidence="1">
    <location>
        <begin position="1"/>
        <end position="255"/>
    </location>
</feature>
<feature type="compositionally biased region" description="Polar residues" evidence="1">
    <location>
        <begin position="120"/>
        <end position="133"/>
    </location>
</feature>
<proteinExistence type="predicted"/>
<evidence type="ECO:0000256" key="1">
    <source>
        <dbReference type="SAM" id="MobiDB-lite"/>
    </source>
</evidence>
<feature type="compositionally biased region" description="Basic and acidic residues" evidence="1">
    <location>
        <begin position="511"/>
        <end position="520"/>
    </location>
</feature>
<keyword evidence="3" id="KW-1185">Reference proteome</keyword>
<feature type="region of interest" description="Disordered" evidence="1">
    <location>
        <begin position="505"/>
        <end position="529"/>
    </location>
</feature>
<dbReference type="EMBL" id="LFJN01000026">
    <property type="protein sequence ID" value="KPI37108.1"/>
    <property type="molecule type" value="Genomic_DNA"/>
</dbReference>
<organism evidence="2 3">
    <name type="scientific">Cyphellophora attinorum</name>
    <dbReference type="NCBI Taxonomy" id="1664694"/>
    <lineage>
        <taxon>Eukaryota</taxon>
        <taxon>Fungi</taxon>
        <taxon>Dikarya</taxon>
        <taxon>Ascomycota</taxon>
        <taxon>Pezizomycotina</taxon>
        <taxon>Eurotiomycetes</taxon>
        <taxon>Chaetothyriomycetidae</taxon>
        <taxon>Chaetothyriales</taxon>
        <taxon>Cyphellophoraceae</taxon>
        <taxon>Cyphellophora</taxon>
    </lineage>
</organism>
<dbReference type="OrthoDB" id="4157276at2759"/>
<feature type="compositionally biased region" description="Basic residues" evidence="1">
    <location>
        <begin position="353"/>
        <end position="365"/>
    </location>
</feature>
<feature type="compositionally biased region" description="Polar residues" evidence="1">
    <location>
        <begin position="366"/>
        <end position="387"/>
    </location>
</feature>
<protein>
    <submittedName>
        <fullName evidence="2">Uncharacterized protein</fullName>
    </submittedName>
</protein>
<dbReference type="AlphaFoldDB" id="A0A0N0NJN9"/>